<comment type="caution">
    <text evidence="4">The sequence shown here is derived from an EMBL/GenBank/DDBJ whole genome shotgun (WGS) entry which is preliminary data.</text>
</comment>
<dbReference type="Proteomes" id="UP000276542">
    <property type="component" value="Unassembled WGS sequence"/>
</dbReference>
<dbReference type="RefSeq" id="WP_120060304.1">
    <property type="nucleotide sequence ID" value="NZ_QYRP01000002.1"/>
</dbReference>
<reference evidence="5" key="1">
    <citation type="submission" date="2018-09" db="EMBL/GenBank/DDBJ databases">
        <authorList>
            <person name="Zhu H."/>
        </authorList>
    </citation>
    <scope>NUCLEOTIDE SEQUENCE [LARGE SCALE GENOMIC DNA]</scope>
    <source>
        <strain evidence="5">K1W22B-1</strain>
    </source>
</reference>
<dbReference type="PROSITE" id="PS52050">
    <property type="entry name" value="WYL"/>
    <property type="match status" value="1"/>
</dbReference>
<evidence type="ECO:0000256" key="1">
    <source>
        <dbReference type="SAM" id="MobiDB-lite"/>
    </source>
</evidence>
<evidence type="ECO:0000313" key="5">
    <source>
        <dbReference type="Proteomes" id="UP000276542"/>
    </source>
</evidence>
<dbReference type="EMBL" id="QYRP01000002">
    <property type="protein sequence ID" value="RJS46331.1"/>
    <property type="molecule type" value="Genomic_DNA"/>
</dbReference>
<evidence type="ECO:0000259" key="3">
    <source>
        <dbReference type="Pfam" id="PF13625"/>
    </source>
</evidence>
<sequence length="661" mass="68604">MTPPPSSTGQPASAPIARSLADHLRQWPEERLAHLLRLRPDLAAPAPQDSSQLASRSATRASTLRALDRLTLADLGILHLLVGRGQVPRDELSGSSESVEFLEALALIWEGSGGLRAVTVVAELLGRAPAPSGPVTAPELVTTAQSPSLVASMAAGAAFEAARRLEVLLDHWSTQPPVVLRSGGLGVRDLKVAALLLHVTEREAALLLDVAAAAGLLAAGPVGETEGWLPTDAYDAWCRLPAGERWTRLASAWLASPRTPALVGGRDAAGKAVNALAPGLVDPHQVDTRRTALQELADLPPATGLATGTGLPSLVARVRWVRPRRASVQAALVAASVEEAAFLGLTGLGALSPAGRALLAGEDAAAILAPLLPEPLDHILIQGDLTAIAPGPLLPALAARLQLVADVESRGGATVYRFAAGSVRRALDAGWSAAEIHAFLAEVSRTPVPQPLTYLVDDAARTYGTVRVGYAEAFLRSDDEAALATLLGDPRAASLGLRQLVPTVLISTTPIDVLLPRLRELGLAPVVEAADGTVHVARPQVLRARTPKATPTGRDAARETAQVNAAVAAVRAGDKVASSRGSALVASTPAGAVAALRAAVEGGESVVIEYLDNHGSRGERIVDPLRVEGGQLTAYDHRSEDRRSFAVHRISSVRAVDSAGE</sequence>
<dbReference type="InterPro" id="IPR032830">
    <property type="entry name" value="XPB/Ssl2_N"/>
</dbReference>
<feature type="domain" description="WYL" evidence="2">
    <location>
        <begin position="593"/>
        <end position="654"/>
    </location>
</feature>
<feature type="region of interest" description="Disordered" evidence="1">
    <location>
        <begin position="1"/>
        <end position="20"/>
    </location>
</feature>
<gene>
    <name evidence="4" type="ORF">D4739_08970</name>
</gene>
<evidence type="ECO:0000259" key="2">
    <source>
        <dbReference type="Pfam" id="PF13280"/>
    </source>
</evidence>
<keyword evidence="5" id="KW-1185">Reference proteome</keyword>
<feature type="domain" description="Helicase XPB/Ssl2 N-terminal" evidence="3">
    <location>
        <begin position="379"/>
        <end position="500"/>
    </location>
</feature>
<evidence type="ECO:0000313" key="4">
    <source>
        <dbReference type="EMBL" id="RJS46331.1"/>
    </source>
</evidence>
<organism evidence="4 5">
    <name type="scientific">Nocardioides cavernaquae</name>
    <dbReference type="NCBI Taxonomy" id="2321396"/>
    <lineage>
        <taxon>Bacteria</taxon>
        <taxon>Bacillati</taxon>
        <taxon>Actinomycetota</taxon>
        <taxon>Actinomycetes</taxon>
        <taxon>Propionibacteriales</taxon>
        <taxon>Nocardioidaceae</taxon>
        <taxon>Nocardioides</taxon>
    </lineage>
</organism>
<name>A0A3A5H8I6_9ACTN</name>
<dbReference type="OrthoDB" id="3415124at2"/>
<dbReference type="Pfam" id="PF13625">
    <property type="entry name" value="Helicase_C_3"/>
    <property type="match status" value="1"/>
</dbReference>
<dbReference type="InterPro" id="IPR026881">
    <property type="entry name" value="WYL_dom"/>
</dbReference>
<accession>A0A3A5H8I6</accession>
<protein>
    <submittedName>
        <fullName evidence="4">Uncharacterized protein</fullName>
    </submittedName>
</protein>
<dbReference type="Pfam" id="PF13280">
    <property type="entry name" value="WYL"/>
    <property type="match status" value="1"/>
</dbReference>
<proteinExistence type="predicted"/>
<dbReference type="AlphaFoldDB" id="A0A3A5H8I6"/>